<name>A0A8J9ZUY1_BRALA</name>
<dbReference type="CDD" id="cd00742">
    <property type="entry name" value="FABP"/>
    <property type="match status" value="1"/>
</dbReference>
<evidence type="ECO:0000256" key="2">
    <source>
        <dbReference type="RuleBase" id="RU003696"/>
    </source>
</evidence>
<organism evidence="4 5">
    <name type="scientific">Branchiostoma lanceolatum</name>
    <name type="common">Common lancelet</name>
    <name type="synonym">Amphioxus lanceolatum</name>
    <dbReference type="NCBI Taxonomy" id="7740"/>
    <lineage>
        <taxon>Eukaryota</taxon>
        <taxon>Metazoa</taxon>
        <taxon>Chordata</taxon>
        <taxon>Cephalochordata</taxon>
        <taxon>Leptocardii</taxon>
        <taxon>Amphioxiformes</taxon>
        <taxon>Branchiostomatidae</taxon>
        <taxon>Branchiostoma</taxon>
    </lineage>
</organism>
<dbReference type="InterPro" id="IPR000566">
    <property type="entry name" value="Lipocln_cytosolic_FA-bd_dom"/>
</dbReference>
<feature type="domain" description="Cytosolic fatty-acid binding proteins" evidence="3">
    <location>
        <begin position="11"/>
        <end position="28"/>
    </location>
</feature>
<keyword evidence="2" id="KW-0813">Transport</keyword>
<dbReference type="SUPFAM" id="SSF50814">
    <property type="entry name" value="Lipocalins"/>
    <property type="match status" value="1"/>
</dbReference>
<proteinExistence type="inferred from homology"/>
<evidence type="ECO:0000259" key="3">
    <source>
        <dbReference type="PROSITE" id="PS00214"/>
    </source>
</evidence>
<evidence type="ECO:0000256" key="1">
    <source>
        <dbReference type="ARBA" id="ARBA00008390"/>
    </source>
</evidence>
<comment type="similarity">
    <text evidence="1 2">Belongs to the calycin superfamily. Fatty-acid binding protein (FABP) family.</text>
</comment>
<dbReference type="InterPro" id="IPR000463">
    <property type="entry name" value="Fatty_acid-bd"/>
</dbReference>
<dbReference type="AlphaFoldDB" id="A0A8J9ZUY1"/>
<dbReference type="Proteomes" id="UP000838412">
    <property type="component" value="Chromosome 4"/>
</dbReference>
<dbReference type="PRINTS" id="PR00178">
    <property type="entry name" value="FATTYACIDBP"/>
</dbReference>
<dbReference type="PROSITE" id="PS00214">
    <property type="entry name" value="FABP"/>
    <property type="match status" value="1"/>
</dbReference>
<accession>A0A8J9ZUY1</accession>
<sequence>MSPPERVDLSGTWKMVHVENFDAYLQALGIGFVLRAIAKMLSNTQIIEQDGDSFYVKDINTLQTHEVTFQIGVPVEGTTVIGKYRVTVTWDGDVLRGHTETDKGVIRTERYIREDGTMLYSMTAPNGVKTTQIFVKQ</sequence>
<dbReference type="InterPro" id="IPR031259">
    <property type="entry name" value="ILBP"/>
</dbReference>
<dbReference type="Pfam" id="PF00061">
    <property type="entry name" value="Lipocalin"/>
    <property type="match status" value="1"/>
</dbReference>
<dbReference type="GO" id="GO:0008289">
    <property type="term" value="F:lipid binding"/>
    <property type="evidence" value="ECO:0007669"/>
    <property type="project" value="InterPro"/>
</dbReference>
<dbReference type="InterPro" id="IPR012674">
    <property type="entry name" value="Calycin"/>
</dbReference>
<protein>
    <submittedName>
        <fullName evidence="4">RBP2 protein</fullName>
    </submittedName>
</protein>
<dbReference type="EMBL" id="OV696689">
    <property type="protein sequence ID" value="CAH1261698.1"/>
    <property type="molecule type" value="Genomic_DNA"/>
</dbReference>
<keyword evidence="5" id="KW-1185">Reference proteome</keyword>
<dbReference type="Gene3D" id="2.40.128.20">
    <property type="match status" value="1"/>
</dbReference>
<reference evidence="4" key="1">
    <citation type="submission" date="2022-01" db="EMBL/GenBank/DDBJ databases">
        <authorList>
            <person name="Braso-Vives M."/>
        </authorList>
    </citation>
    <scope>NUCLEOTIDE SEQUENCE</scope>
</reference>
<evidence type="ECO:0000313" key="5">
    <source>
        <dbReference type="Proteomes" id="UP000838412"/>
    </source>
</evidence>
<gene>
    <name evidence="4" type="primary">RBP2</name>
    <name evidence="4" type="ORF">BLAG_LOCUS17046</name>
</gene>
<dbReference type="OrthoDB" id="9991853at2759"/>
<evidence type="ECO:0000313" key="4">
    <source>
        <dbReference type="EMBL" id="CAH1261698.1"/>
    </source>
</evidence>
<dbReference type="PANTHER" id="PTHR11955">
    <property type="entry name" value="FATTY ACID BINDING PROTEIN"/>
    <property type="match status" value="1"/>
</dbReference>